<protein>
    <submittedName>
        <fullName evidence="1">KGK domain</fullName>
    </submittedName>
</protein>
<dbReference type="EMBL" id="BK016136">
    <property type="protein sequence ID" value="DAF97716.1"/>
    <property type="molecule type" value="Genomic_DNA"/>
</dbReference>
<accession>A0A8S5UTH4</accession>
<evidence type="ECO:0000313" key="1">
    <source>
        <dbReference type="EMBL" id="DAF97716.1"/>
    </source>
</evidence>
<sequence length="92" mass="10865">MPSTYKFRTADGTEETIPLYESKILNPEIKHNVRKYMFIRKDGITYRHPLMESTVKTPDGWQKNKVRIKISSTMYTGIEPIDPKYKVILEEK</sequence>
<organism evidence="1">
    <name type="scientific">Myoviridae sp. ctYA416</name>
    <dbReference type="NCBI Taxonomy" id="2825125"/>
    <lineage>
        <taxon>Viruses</taxon>
        <taxon>Duplodnaviria</taxon>
        <taxon>Heunggongvirae</taxon>
        <taxon>Uroviricota</taxon>
        <taxon>Caudoviricetes</taxon>
    </lineage>
</organism>
<name>A0A8S5UTH4_9CAUD</name>
<reference evidence="1" key="1">
    <citation type="journal article" date="2021" name="Proc. Natl. Acad. Sci. U.S.A.">
        <title>A Catalog of Tens of Thousands of Viruses from Human Metagenomes Reveals Hidden Associations with Chronic Diseases.</title>
        <authorList>
            <person name="Tisza M.J."/>
            <person name="Buck C.B."/>
        </authorList>
    </citation>
    <scope>NUCLEOTIDE SEQUENCE</scope>
    <source>
        <strain evidence="1">CtYA416</strain>
    </source>
</reference>
<proteinExistence type="predicted"/>